<keyword evidence="4" id="KW-0658">Purine biosynthesis</keyword>
<protein>
    <recommendedName>
        <fullName evidence="2">phosphoribosylglycinamide formyltransferase 1</fullName>
        <ecNumber evidence="2">2.1.2.2</ecNumber>
    </recommendedName>
</protein>
<dbReference type="GO" id="GO:0004644">
    <property type="term" value="F:phosphoribosylglycinamide formyltransferase activity"/>
    <property type="evidence" value="ECO:0007669"/>
    <property type="project" value="UniProtKB-EC"/>
</dbReference>
<dbReference type="Proteomes" id="UP000568877">
    <property type="component" value="Unassembled WGS sequence"/>
</dbReference>
<organism evidence="6 7">
    <name type="scientific">Candidatus Hakubella thermalkaliphila</name>
    <dbReference type="NCBI Taxonomy" id="2754717"/>
    <lineage>
        <taxon>Bacteria</taxon>
        <taxon>Bacillati</taxon>
        <taxon>Actinomycetota</taxon>
        <taxon>Actinomycetota incertae sedis</taxon>
        <taxon>Candidatus Hakubellales</taxon>
        <taxon>Candidatus Hakubellaceae</taxon>
        <taxon>Candidatus Hakubella</taxon>
    </lineage>
</organism>
<dbReference type="Gene3D" id="3.40.50.170">
    <property type="entry name" value="Formyl transferase, N-terminal domain"/>
    <property type="match status" value="1"/>
</dbReference>
<reference evidence="6 7" key="1">
    <citation type="journal article" date="2020" name="Front. Microbiol.">
        <title>Single-cell genomics of novel Actinobacteria with the Wood-Ljungdahl pathway discovered in a serpentinizing system.</title>
        <authorList>
            <person name="Merino N."/>
            <person name="Kawai M."/>
            <person name="Boyd E.S."/>
            <person name="Colman D.R."/>
            <person name="McGlynn S.E."/>
            <person name="Nealson K.H."/>
            <person name="Kurokawa K."/>
            <person name="Hongoh Y."/>
        </authorList>
    </citation>
    <scope>NUCLEOTIDE SEQUENCE [LARGE SCALE GENOMIC DNA]</scope>
    <source>
        <strain evidence="6 7">S42</strain>
    </source>
</reference>
<dbReference type="AlphaFoldDB" id="A0A6V8PJ68"/>
<evidence type="ECO:0000256" key="4">
    <source>
        <dbReference type="ARBA" id="ARBA00022755"/>
    </source>
</evidence>
<comment type="pathway">
    <text evidence="1">Purine metabolism; IMP biosynthesis via de novo pathway; N(2)-formyl-N(1)-(5-phospho-D-ribosyl)glycinamide from N(1)-(5-phospho-D-ribosyl)glycinamide (10-formyl THF route): step 1/1.</text>
</comment>
<proteinExistence type="predicted"/>
<dbReference type="InterPro" id="IPR002376">
    <property type="entry name" value="Formyl_transf_N"/>
</dbReference>
<evidence type="ECO:0000256" key="3">
    <source>
        <dbReference type="ARBA" id="ARBA00022679"/>
    </source>
</evidence>
<evidence type="ECO:0000313" key="7">
    <source>
        <dbReference type="Proteomes" id="UP000568877"/>
    </source>
</evidence>
<dbReference type="Pfam" id="PF00551">
    <property type="entry name" value="Formyl_trans_N"/>
    <property type="match status" value="1"/>
</dbReference>
<evidence type="ECO:0000256" key="2">
    <source>
        <dbReference type="ARBA" id="ARBA00012254"/>
    </source>
</evidence>
<dbReference type="PANTHER" id="PTHR43369">
    <property type="entry name" value="PHOSPHORIBOSYLGLYCINAMIDE FORMYLTRANSFERASE"/>
    <property type="match status" value="1"/>
</dbReference>
<dbReference type="SUPFAM" id="SSF53328">
    <property type="entry name" value="Formyltransferase"/>
    <property type="match status" value="1"/>
</dbReference>
<dbReference type="GO" id="GO:0006189">
    <property type="term" value="P:'de novo' IMP biosynthetic process"/>
    <property type="evidence" value="ECO:0007669"/>
    <property type="project" value="TreeGrafter"/>
</dbReference>
<accession>A0A6V8PJ68</accession>
<evidence type="ECO:0000259" key="5">
    <source>
        <dbReference type="Pfam" id="PF00551"/>
    </source>
</evidence>
<feature type="domain" description="Formyl transferase N-terminal" evidence="5">
    <location>
        <begin position="94"/>
        <end position="183"/>
    </location>
</feature>
<name>A0A6V8PJ68_9ACTN</name>
<dbReference type="InterPro" id="IPR036477">
    <property type="entry name" value="Formyl_transf_N_sf"/>
</dbReference>
<gene>
    <name evidence="6" type="ORF">HKBW3S42_01018</name>
</gene>
<evidence type="ECO:0000313" key="6">
    <source>
        <dbReference type="EMBL" id="GFP32712.1"/>
    </source>
</evidence>
<sequence>MLSIGWFSTGRDQAARDLLQVVYRSICSGEIPESEISFVFCSRNRGESTESDLFAEIVDSFKLPLVTFSSATFQAERREKGLQEERKGRSKLIQQWRRDYDREVMRRLGEYDIHLYVLAGYMLIVGEEMCQKYDLINLHPALPGGPKGTWQEVIWQLLEKRASETGAMIHLVTPELDQGPPLTFCKFSLRGEDFDPLWQDLEGKLQVRPLHEVREQEGETNLLFRKIRRQELAQEFPLIVTTIGALARGEIAIKNKQVVTSSGEVLQGGYDLTEEIDKKSIISISH</sequence>
<comment type="caution">
    <text evidence="6">The sequence shown here is derived from an EMBL/GenBank/DDBJ whole genome shotgun (WGS) entry which is preliminary data.</text>
</comment>
<keyword evidence="3" id="KW-0808">Transferase</keyword>
<dbReference type="EMBL" id="BLSA01000134">
    <property type="protein sequence ID" value="GFP32712.1"/>
    <property type="molecule type" value="Genomic_DNA"/>
</dbReference>
<evidence type="ECO:0000256" key="1">
    <source>
        <dbReference type="ARBA" id="ARBA00005054"/>
    </source>
</evidence>
<dbReference type="EC" id="2.1.2.2" evidence="2"/>
<dbReference type="GO" id="GO:0005737">
    <property type="term" value="C:cytoplasm"/>
    <property type="evidence" value="ECO:0007669"/>
    <property type="project" value="TreeGrafter"/>
</dbReference>
<dbReference type="PANTHER" id="PTHR43369:SF2">
    <property type="entry name" value="PHOSPHORIBOSYLGLYCINAMIDE FORMYLTRANSFERASE"/>
    <property type="match status" value="1"/>
</dbReference>